<dbReference type="Gene3D" id="1.25.40.20">
    <property type="entry name" value="Ankyrin repeat-containing domain"/>
    <property type="match status" value="2"/>
</dbReference>
<keyword evidence="3" id="KW-0812">Transmembrane</keyword>
<evidence type="ECO:0000256" key="3">
    <source>
        <dbReference type="SAM" id="Phobius"/>
    </source>
</evidence>
<dbReference type="AlphaFoldDB" id="A0A059C496"/>
<feature type="transmembrane region" description="Helical" evidence="3">
    <location>
        <begin position="378"/>
        <end position="401"/>
    </location>
</feature>
<dbReference type="InParanoid" id="A0A059C496"/>
<dbReference type="eggNOG" id="KOG0504">
    <property type="taxonomic scope" value="Eukaryota"/>
</dbReference>
<feature type="transmembrane region" description="Helical" evidence="3">
    <location>
        <begin position="462"/>
        <end position="485"/>
    </location>
</feature>
<dbReference type="Pfam" id="PF13962">
    <property type="entry name" value="PGG"/>
    <property type="match status" value="1"/>
</dbReference>
<feature type="repeat" description="ANK" evidence="1">
    <location>
        <begin position="36"/>
        <end position="59"/>
    </location>
</feature>
<evidence type="ECO:0000256" key="2">
    <source>
        <dbReference type="SAM" id="MobiDB-lite"/>
    </source>
</evidence>
<sequence length="512" mass="56462">MERRMLEAARKGNVHELEDLISSNELILEEMDLEGAGHTPLHVACVAGHLDFVRELLKRTPKLAEKVNTDGFSPLHIAAARGDVEIARELLTMGPHLCSVKGRERRIPLHYAAMNGKVDVMKVLLAASPESVEETTAREETMLHLAVKNNRFNVVVVLVDHLKQHKKEQVINWKDHKGNTALHLAAAGKNFEVVNFLLCKHAVESEVVEVNAMNDSGSTPLDVSTPSRREAGDREIKEILVRAGAKHGRGRSNSPASSPVPDDNDFDGANSHRAAGEEPVKDAQQSSPRSQLKNSNAKKESFGDIRNALLVVAALIASTTYQSVLQPPKIIEVAHNKSSNTNSIKEVAHNKSNNPNPSNSTTEDLSHKSMTEYYGAGLVYALFLGGNTLGFVVSVQMIICLTKDIQDRDNTRLLKLPLKLPLRLSLGAMVLTYFCFTLSLLFSTMGGKSPSKKALRLLPLMISFVLLLMQQWLAVATNFFLEWLIGLPLLGDMYKLDVDRPDEGSKNKDLRE</sequence>
<evidence type="ECO:0000256" key="1">
    <source>
        <dbReference type="PROSITE-ProRule" id="PRU00023"/>
    </source>
</evidence>
<dbReference type="PROSITE" id="PS50088">
    <property type="entry name" value="ANK_REPEAT"/>
    <property type="match status" value="4"/>
</dbReference>
<dbReference type="InterPro" id="IPR026961">
    <property type="entry name" value="PGG_dom"/>
</dbReference>
<gene>
    <name evidence="5" type="ORF">EUGRSUZ_E01648</name>
</gene>
<evidence type="ECO:0000313" key="5">
    <source>
        <dbReference type="EMBL" id="KCW73187.1"/>
    </source>
</evidence>
<dbReference type="OrthoDB" id="1932267at2759"/>
<keyword evidence="3" id="KW-1133">Transmembrane helix</keyword>
<evidence type="ECO:0000259" key="4">
    <source>
        <dbReference type="Pfam" id="PF13962"/>
    </source>
</evidence>
<dbReference type="InterPro" id="IPR036770">
    <property type="entry name" value="Ankyrin_rpt-contain_sf"/>
</dbReference>
<feature type="region of interest" description="Disordered" evidence="2">
    <location>
        <begin position="214"/>
        <end position="299"/>
    </location>
</feature>
<dbReference type="PANTHER" id="PTHR24128">
    <property type="entry name" value="HOMEOBOX PROTEIN WARIAI"/>
    <property type="match status" value="1"/>
</dbReference>
<dbReference type="STRING" id="71139.A0A059C496"/>
<feature type="transmembrane region" description="Helical" evidence="3">
    <location>
        <begin position="422"/>
        <end position="442"/>
    </location>
</feature>
<dbReference type="Gramene" id="KCW73187">
    <property type="protein sequence ID" value="KCW73187"/>
    <property type="gene ID" value="EUGRSUZ_E01648"/>
</dbReference>
<keyword evidence="1" id="KW-0040">ANK repeat</keyword>
<accession>A0A059C496</accession>
<dbReference type="EMBL" id="KK198757">
    <property type="protein sequence ID" value="KCW73187.1"/>
    <property type="molecule type" value="Genomic_DNA"/>
</dbReference>
<feature type="domain" description="PGG" evidence="4">
    <location>
        <begin position="302"/>
        <end position="435"/>
    </location>
</feature>
<dbReference type="SMART" id="SM00248">
    <property type="entry name" value="ANK"/>
    <property type="match status" value="5"/>
</dbReference>
<dbReference type="PROSITE" id="PS50297">
    <property type="entry name" value="ANK_REP_REGION"/>
    <property type="match status" value="4"/>
</dbReference>
<protein>
    <recommendedName>
        <fullName evidence="4">PGG domain-containing protein</fullName>
    </recommendedName>
</protein>
<dbReference type="Pfam" id="PF12796">
    <property type="entry name" value="Ank_2"/>
    <property type="match status" value="2"/>
</dbReference>
<feature type="compositionally biased region" description="Polar residues" evidence="2">
    <location>
        <begin position="214"/>
        <end position="226"/>
    </location>
</feature>
<dbReference type="KEGG" id="egr:104446378"/>
<dbReference type="OMA" id="REETMLH"/>
<feature type="compositionally biased region" description="Basic and acidic residues" evidence="2">
    <location>
        <begin position="227"/>
        <end position="240"/>
    </location>
</feature>
<proteinExistence type="predicted"/>
<dbReference type="PANTHER" id="PTHR24128:SF61">
    <property type="entry name" value="ANKYRIN REPEAT-CONTAINING PROTEIN BDA1-LIKE"/>
    <property type="match status" value="1"/>
</dbReference>
<feature type="repeat" description="ANK" evidence="1">
    <location>
        <begin position="177"/>
        <end position="198"/>
    </location>
</feature>
<feature type="compositionally biased region" description="Polar residues" evidence="2">
    <location>
        <begin position="283"/>
        <end position="295"/>
    </location>
</feature>
<organism evidence="5">
    <name type="scientific">Eucalyptus grandis</name>
    <name type="common">Flooded gum</name>
    <dbReference type="NCBI Taxonomy" id="71139"/>
    <lineage>
        <taxon>Eukaryota</taxon>
        <taxon>Viridiplantae</taxon>
        <taxon>Streptophyta</taxon>
        <taxon>Embryophyta</taxon>
        <taxon>Tracheophyta</taxon>
        <taxon>Spermatophyta</taxon>
        <taxon>Magnoliopsida</taxon>
        <taxon>eudicotyledons</taxon>
        <taxon>Gunneridae</taxon>
        <taxon>Pentapetalae</taxon>
        <taxon>rosids</taxon>
        <taxon>malvids</taxon>
        <taxon>Myrtales</taxon>
        <taxon>Myrtaceae</taxon>
        <taxon>Myrtoideae</taxon>
        <taxon>Eucalypteae</taxon>
        <taxon>Eucalyptus</taxon>
    </lineage>
</organism>
<feature type="repeat" description="ANK" evidence="1">
    <location>
        <begin position="70"/>
        <end position="94"/>
    </location>
</feature>
<dbReference type="InterPro" id="IPR002110">
    <property type="entry name" value="Ankyrin_rpt"/>
</dbReference>
<feature type="repeat" description="ANK" evidence="1">
    <location>
        <begin position="104"/>
        <end position="125"/>
    </location>
</feature>
<dbReference type="Pfam" id="PF00023">
    <property type="entry name" value="Ank"/>
    <property type="match status" value="1"/>
</dbReference>
<name>A0A059C496_EUCGR</name>
<reference evidence="5" key="1">
    <citation type="submission" date="2013-07" db="EMBL/GenBank/DDBJ databases">
        <title>The genome of Eucalyptus grandis.</title>
        <authorList>
            <person name="Schmutz J."/>
            <person name="Hayes R."/>
            <person name="Myburg A."/>
            <person name="Tuskan G."/>
            <person name="Grattapaglia D."/>
            <person name="Rokhsar D.S."/>
        </authorList>
    </citation>
    <scope>NUCLEOTIDE SEQUENCE</scope>
    <source>
        <tissue evidence="5">Leaf extractions</tissue>
    </source>
</reference>
<dbReference type="SUPFAM" id="SSF48403">
    <property type="entry name" value="Ankyrin repeat"/>
    <property type="match status" value="1"/>
</dbReference>
<keyword evidence="3" id="KW-0472">Membrane</keyword>